<evidence type="ECO:0000256" key="1">
    <source>
        <dbReference type="ARBA" id="ARBA00001917"/>
    </source>
</evidence>
<gene>
    <name evidence="5" type="ORF">F0L74_13480</name>
</gene>
<dbReference type="GO" id="GO:0016628">
    <property type="term" value="F:oxidoreductase activity, acting on the CH-CH group of donors, NAD or NADP as acceptor"/>
    <property type="evidence" value="ECO:0007669"/>
    <property type="project" value="UniProtKB-ARBA"/>
</dbReference>
<accession>A0A5B2VZM2</accession>
<dbReference type="PANTHER" id="PTHR22893:SF91">
    <property type="entry name" value="NADPH DEHYDROGENASE 2-RELATED"/>
    <property type="match status" value="1"/>
</dbReference>
<dbReference type="Pfam" id="PF00724">
    <property type="entry name" value="Oxidored_FMN"/>
    <property type="match status" value="1"/>
</dbReference>
<evidence type="ECO:0000256" key="3">
    <source>
        <dbReference type="ARBA" id="ARBA00023002"/>
    </source>
</evidence>
<keyword evidence="3" id="KW-0560">Oxidoreductase</keyword>
<evidence type="ECO:0000259" key="4">
    <source>
        <dbReference type="Pfam" id="PF00724"/>
    </source>
</evidence>
<dbReference type="PANTHER" id="PTHR22893">
    <property type="entry name" value="NADH OXIDOREDUCTASE-RELATED"/>
    <property type="match status" value="1"/>
</dbReference>
<dbReference type="InterPro" id="IPR001155">
    <property type="entry name" value="OxRdtase_FMN_N"/>
</dbReference>
<comment type="caution">
    <text evidence="5">The sequence shown here is derived from an EMBL/GenBank/DDBJ whole genome shotgun (WGS) entry which is preliminary data.</text>
</comment>
<keyword evidence="6" id="KW-1185">Reference proteome</keyword>
<reference evidence="5 6" key="1">
    <citation type="submission" date="2019-09" db="EMBL/GenBank/DDBJ databases">
        <title>Chitinophaga ginsengihumi sp. nov., isolated from soil of ginseng rhizosphere.</title>
        <authorList>
            <person name="Lee J."/>
        </authorList>
    </citation>
    <scope>NUCLEOTIDE SEQUENCE [LARGE SCALE GENOMIC DNA]</scope>
    <source>
        <strain evidence="5 6">BN140078</strain>
    </source>
</reference>
<dbReference type="Proteomes" id="UP000324611">
    <property type="component" value="Unassembled WGS sequence"/>
</dbReference>
<comment type="cofactor">
    <cofactor evidence="1">
        <name>FMN</name>
        <dbReference type="ChEBI" id="CHEBI:58210"/>
    </cofactor>
</comment>
<dbReference type="GO" id="GO:0010181">
    <property type="term" value="F:FMN binding"/>
    <property type="evidence" value="ECO:0007669"/>
    <property type="project" value="InterPro"/>
</dbReference>
<proteinExistence type="inferred from homology"/>
<sequence>MQTQSSNGADFHNSKLFTPVKLGAIALDHRIIMAPLTRLRTDMPGNIPNDMMAQYYGQRATKGGLIISEATVVSTNGHGYLGAPGIHTRAQMEGWKTITSAVHAKGGKIFSQLWHVGRQSHSDLQPDGGLPVGPSEVFHENFAITANGWVPVTQNRALTISEIHAIIKDFRKGAEHAKEAGFDGVELHAANSYLIDQFLQDISNKRTDHYGGPIENRVRFLLEALEGLVAVWGADRVGVRITPNGTWGNMGDSNPAALFGHVAERLNEYGLAYLHVVEPRILNNIEKEEAYVEPIAAGQLHRIFKGPILSAGGYTREDAEKILQKGDAAAVAFGRFFVSNPDLVERFRNGYPLNAYNRATFYGGNEEGYIDYPFYQSAVNA</sequence>
<dbReference type="EMBL" id="VUOC01000002">
    <property type="protein sequence ID" value="KAA2243499.1"/>
    <property type="molecule type" value="Genomic_DNA"/>
</dbReference>
<dbReference type="RefSeq" id="WP_149838374.1">
    <property type="nucleotide sequence ID" value="NZ_VUOC01000002.1"/>
</dbReference>
<comment type="similarity">
    <text evidence="2">Belongs to the NADH:flavin oxidoreductase/NADH oxidase family.</text>
</comment>
<dbReference type="SUPFAM" id="SSF51395">
    <property type="entry name" value="FMN-linked oxidoreductases"/>
    <property type="match status" value="1"/>
</dbReference>
<dbReference type="FunFam" id="3.20.20.70:FF:000059">
    <property type="entry name" value="N-ethylmaleimide reductase, FMN-linked"/>
    <property type="match status" value="1"/>
</dbReference>
<evidence type="ECO:0000313" key="6">
    <source>
        <dbReference type="Proteomes" id="UP000324611"/>
    </source>
</evidence>
<evidence type="ECO:0000256" key="2">
    <source>
        <dbReference type="ARBA" id="ARBA00005979"/>
    </source>
</evidence>
<reference evidence="5 6" key="2">
    <citation type="submission" date="2019-09" db="EMBL/GenBank/DDBJ databases">
        <authorList>
            <person name="Jin C."/>
        </authorList>
    </citation>
    <scope>NUCLEOTIDE SEQUENCE [LARGE SCALE GENOMIC DNA]</scope>
    <source>
        <strain evidence="5 6">BN140078</strain>
    </source>
</reference>
<feature type="domain" description="NADH:flavin oxidoreductase/NADH oxidase N-terminal" evidence="4">
    <location>
        <begin position="15"/>
        <end position="354"/>
    </location>
</feature>
<dbReference type="CDD" id="cd02933">
    <property type="entry name" value="OYE_like_FMN"/>
    <property type="match status" value="1"/>
</dbReference>
<protein>
    <submittedName>
        <fullName evidence="5">Alkene reductase</fullName>
    </submittedName>
</protein>
<organism evidence="5 6">
    <name type="scientific">Chitinophaga agrisoli</name>
    <dbReference type="NCBI Taxonomy" id="2607653"/>
    <lineage>
        <taxon>Bacteria</taxon>
        <taxon>Pseudomonadati</taxon>
        <taxon>Bacteroidota</taxon>
        <taxon>Chitinophagia</taxon>
        <taxon>Chitinophagales</taxon>
        <taxon>Chitinophagaceae</taxon>
        <taxon>Chitinophaga</taxon>
    </lineage>
</organism>
<dbReference type="AlphaFoldDB" id="A0A5B2VZM2"/>
<evidence type="ECO:0000313" key="5">
    <source>
        <dbReference type="EMBL" id="KAA2243499.1"/>
    </source>
</evidence>
<dbReference type="InterPro" id="IPR045247">
    <property type="entry name" value="Oye-like"/>
</dbReference>
<dbReference type="InterPro" id="IPR013785">
    <property type="entry name" value="Aldolase_TIM"/>
</dbReference>
<name>A0A5B2VZM2_9BACT</name>
<dbReference type="Gene3D" id="3.20.20.70">
    <property type="entry name" value="Aldolase class I"/>
    <property type="match status" value="1"/>
</dbReference>
<dbReference type="GO" id="GO:0005829">
    <property type="term" value="C:cytosol"/>
    <property type="evidence" value="ECO:0007669"/>
    <property type="project" value="UniProtKB-ARBA"/>
</dbReference>